<evidence type="ECO:0008006" key="3">
    <source>
        <dbReference type="Google" id="ProtNLM"/>
    </source>
</evidence>
<dbReference type="AlphaFoldDB" id="A0A2S0WUD8"/>
<dbReference type="InterPro" id="IPR011335">
    <property type="entry name" value="Restrct_endonuc-II-like"/>
</dbReference>
<dbReference type="EMBL" id="CP028913">
    <property type="protein sequence ID" value="AWB94932.1"/>
    <property type="molecule type" value="Genomic_DNA"/>
</dbReference>
<dbReference type="SUPFAM" id="SSF52980">
    <property type="entry name" value="Restriction endonuclease-like"/>
    <property type="match status" value="1"/>
</dbReference>
<dbReference type="KEGG" id="agm:DCE93_04040"/>
<gene>
    <name evidence="1" type="ORF">DCE93_04040</name>
</gene>
<evidence type="ECO:0000313" key="1">
    <source>
        <dbReference type="EMBL" id="AWB94932.1"/>
    </source>
</evidence>
<keyword evidence="2" id="KW-1185">Reference proteome</keyword>
<protein>
    <recommendedName>
        <fullName evidence="3">DUF559 domain-containing protein</fullName>
    </recommendedName>
</protein>
<sequence length="301" mass="32899">MAFAEADARRYGASRRRLAASDLVTPYRGARLDAGAERSIPNLVTAYARRMPPTQFFSHATAALLNGVPLPLALERDQRLHVSVFAGAPQPRVRGVIGHQLDPARTLTLTAGGIAMTDAVTTWCQLSTLLGVDDLVAAGDYLVTGRESLGGRRPAATVAMLAAGVAGHRGSPGAIRLRTALPLVRHGPLSRRESLLRLRIVGAGLPEPVAGFMVRDPRLGWYAPTVDLAYPDYRVAIEYEGDHHRKSGQFRRDIRRYERLQDIGWAVVRVSAVDVPDHDTAASRETTDRIEARLRQHGWRG</sequence>
<name>A0A2S0WUD8_9MICO</name>
<accession>A0A2S0WUD8</accession>
<proteinExistence type="predicted"/>
<reference evidence="1 2" key="1">
    <citation type="submission" date="2018-04" db="EMBL/GenBank/DDBJ databases">
        <authorList>
            <person name="Li J."/>
        </authorList>
    </citation>
    <scope>NUCLEOTIDE SEQUENCE [LARGE SCALE GENOMIC DNA]</scope>
    <source>
        <strain evidence="2">30A</strain>
    </source>
</reference>
<dbReference type="Gene3D" id="3.40.960.10">
    <property type="entry name" value="VSR Endonuclease"/>
    <property type="match status" value="1"/>
</dbReference>
<organism evidence="1 2">
    <name type="scientific">Agromyces badenianii</name>
    <dbReference type="NCBI Taxonomy" id="2080742"/>
    <lineage>
        <taxon>Bacteria</taxon>
        <taxon>Bacillati</taxon>
        <taxon>Actinomycetota</taxon>
        <taxon>Actinomycetes</taxon>
        <taxon>Micrococcales</taxon>
        <taxon>Microbacteriaceae</taxon>
        <taxon>Agromyces</taxon>
    </lineage>
</organism>
<evidence type="ECO:0000313" key="2">
    <source>
        <dbReference type="Proteomes" id="UP000244729"/>
    </source>
</evidence>
<dbReference type="Proteomes" id="UP000244729">
    <property type="component" value="Chromosome"/>
</dbReference>